<dbReference type="InterPro" id="IPR009571">
    <property type="entry name" value="SUR7/Rim9-like_fungi"/>
</dbReference>
<organism evidence="3 4">
    <name type="scientific">Penicillium italicum</name>
    <name type="common">Blue mold</name>
    <dbReference type="NCBI Taxonomy" id="40296"/>
    <lineage>
        <taxon>Eukaryota</taxon>
        <taxon>Fungi</taxon>
        <taxon>Dikarya</taxon>
        <taxon>Ascomycota</taxon>
        <taxon>Pezizomycotina</taxon>
        <taxon>Eurotiomycetes</taxon>
        <taxon>Eurotiomycetidae</taxon>
        <taxon>Eurotiales</taxon>
        <taxon>Aspergillaceae</taxon>
        <taxon>Penicillium</taxon>
    </lineage>
</organism>
<dbReference type="Pfam" id="PF06687">
    <property type="entry name" value="SUR7"/>
    <property type="match status" value="1"/>
</dbReference>
<dbReference type="EMBL" id="JQGA01000491">
    <property type="protein sequence ID" value="KGO75206.1"/>
    <property type="molecule type" value="Genomic_DNA"/>
</dbReference>
<feature type="transmembrane region" description="Helical" evidence="2">
    <location>
        <begin position="197"/>
        <end position="218"/>
    </location>
</feature>
<dbReference type="OrthoDB" id="4480814at2759"/>
<keyword evidence="4" id="KW-1185">Reference proteome</keyword>
<evidence type="ECO:0000256" key="1">
    <source>
        <dbReference type="SAM" id="MobiDB-lite"/>
    </source>
</evidence>
<dbReference type="PANTHER" id="PTHR28019:SF3">
    <property type="entry name" value="INTEGRAL MEMBRANE PROTEIN (AFU_ORTHOLOGUE AFUA_6G07470)"/>
    <property type="match status" value="1"/>
</dbReference>
<feature type="transmembrane region" description="Helical" evidence="2">
    <location>
        <begin position="239"/>
        <end position="259"/>
    </location>
</feature>
<comment type="caution">
    <text evidence="3">The sequence shown here is derived from an EMBL/GenBank/DDBJ whole genome shotgun (WGS) entry which is preliminary data.</text>
</comment>
<dbReference type="PROSITE" id="PS51257">
    <property type="entry name" value="PROKAR_LIPOPROTEIN"/>
    <property type="match status" value="1"/>
</dbReference>
<dbReference type="GO" id="GO:0051285">
    <property type="term" value="C:cell cortex of cell tip"/>
    <property type="evidence" value="ECO:0007669"/>
    <property type="project" value="TreeGrafter"/>
</dbReference>
<evidence type="ECO:0000313" key="3">
    <source>
        <dbReference type="EMBL" id="KGO75206.1"/>
    </source>
</evidence>
<keyword evidence="2" id="KW-1133">Transmembrane helix</keyword>
<keyword evidence="2" id="KW-0472">Membrane</keyword>
<dbReference type="GO" id="GO:0031505">
    <property type="term" value="P:fungal-type cell wall organization"/>
    <property type="evidence" value="ECO:0007669"/>
    <property type="project" value="TreeGrafter"/>
</dbReference>
<proteinExistence type="predicted"/>
<name>A0A0A2L7R5_PENIT</name>
<dbReference type="GO" id="GO:0005886">
    <property type="term" value="C:plasma membrane"/>
    <property type="evidence" value="ECO:0007669"/>
    <property type="project" value="InterPro"/>
</dbReference>
<dbReference type="HOGENOM" id="CLU_034574_1_0_1"/>
<dbReference type="PhylomeDB" id="A0A0A2L7R5"/>
<protein>
    <submittedName>
        <fullName evidence="3">Actin cortical patch SUR7/pH-response regulator PalI</fullName>
    </submittedName>
</protein>
<accession>A0A0A2L7R5</accession>
<evidence type="ECO:0000256" key="2">
    <source>
        <dbReference type="SAM" id="Phobius"/>
    </source>
</evidence>
<sequence>MGKAGRVACIFTPYVFTIASLICIIMVGLGCTKASSSTLNNLYFIRLDLSNISSGSALTSEITDRLNDAGITDVTAEEVSATIKTLQSDAKIADFYDIGLWGYCEGNSTNNKDTVSSCTDPKAQFYFNPASVLGVSETQLEKEIGKDMKKTMKVYKAVSKWMFIAYIVAFIATCVQVLLGIFAIFSRWGSCVTTLVSIVSFLFTLGASLTSTIMFSIAKGSLGTALKVYDVHVGLGKNIYIATWLAVAFSLGATVFWMLSTCCCSGRSPYSHNDRRNTRGSTTAEKAPYTYEPIGAARTPFGTQEPHAPQHGYVTSYPPPPTHHNDIPMTPYNQQSSAYEPYRHA</sequence>
<feature type="region of interest" description="Disordered" evidence="1">
    <location>
        <begin position="300"/>
        <end position="345"/>
    </location>
</feature>
<gene>
    <name evidence="3" type="ORF">PITC_016190</name>
</gene>
<reference evidence="3 4" key="1">
    <citation type="journal article" date="2015" name="Mol. Plant Microbe Interact.">
        <title>Genome, transcriptome, and functional analyses of Penicillium expansum provide new insights into secondary metabolism and pathogenicity.</title>
        <authorList>
            <person name="Ballester A.R."/>
            <person name="Marcet-Houben M."/>
            <person name="Levin E."/>
            <person name="Sela N."/>
            <person name="Selma-Lazaro C."/>
            <person name="Carmona L."/>
            <person name="Wisniewski M."/>
            <person name="Droby S."/>
            <person name="Gonzalez-Candelas L."/>
            <person name="Gabaldon T."/>
        </authorList>
    </citation>
    <scope>NUCLEOTIDE SEQUENCE [LARGE SCALE GENOMIC DNA]</scope>
    <source>
        <strain evidence="3 4">PHI-1</strain>
    </source>
</reference>
<dbReference type="InterPro" id="IPR052413">
    <property type="entry name" value="SUR7_domain"/>
</dbReference>
<dbReference type="PANTHER" id="PTHR28019">
    <property type="entry name" value="CELL MEMBRANE PROTEIN YLR413W-RELATED"/>
    <property type="match status" value="1"/>
</dbReference>
<feature type="transmembrane region" description="Helical" evidence="2">
    <location>
        <begin position="12"/>
        <end position="31"/>
    </location>
</feature>
<dbReference type="OMA" id="MNWAFVI"/>
<evidence type="ECO:0000313" key="4">
    <source>
        <dbReference type="Proteomes" id="UP000030104"/>
    </source>
</evidence>
<dbReference type="AlphaFoldDB" id="A0A0A2L7R5"/>
<feature type="transmembrane region" description="Helical" evidence="2">
    <location>
        <begin position="161"/>
        <end position="185"/>
    </location>
</feature>
<dbReference type="Proteomes" id="UP000030104">
    <property type="component" value="Unassembled WGS sequence"/>
</dbReference>
<keyword evidence="2" id="KW-0812">Transmembrane</keyword>